<dbReference type="EC" id="6.5.1.2" evidence="2 14"/>
<keyword evidence="9 14" id="KW-0460">Magnesium</keyword>
<dbReference type="SMART" id="SM00532">
    <property type="entry name" value="LIGANc"/>
    <property type="match status" value="1"/>
</dbReference>
<dbReference type="GO" id="GO:0003911">
    <property type="term" value="F:DNA ligase (NAD+) activity"/>
    <property type="evidence" value="ECO:0007669"/>
    <property type="project" value="UniProtKB-UniRule"/>
</dbReference>
<dbReference type="SUPFAM" id="SSF56091">
    <property type="entry name" value="DNA ligase/mRNA capping enzyme, catalytic domain"/>
    <property type="match status" value="1"/>
</dbReference>
<evidence type="ECO:0000256" key="15">
    <source>
        <dbReference type="RuleBase" id="RU000618"/>
    </source>
</evidence>
<evidence type="ECO:0000313" key="17">
    <source>
        <dbReference type="EMBL" id="APR99313.1"/>
    </source>
</evidence>
<accession>A0A1L6MUX4</accession>
<dbReference type="KEGG" id="pabo:BCY86_00450"/>
<evidence type="ECO:0000256" key="6">
    <source>
        <dbReference type="ARBA" id="ARBA00022723"/>
    </source>
</evidence>
<keyword evidence="11 14" id="KW-0234">DNA repair</keyword>
<dbReference type="NCBIfam" id="TIGR00575">
    <property type="entry name" value="dnlj"/>
    <property type="match status" value="1"/>
</dbReference>
<dbReference type="CDD" id="cd17748">
    <property type="entry name" value="BRCT_DNA_ligase_like"/>
    <property type="match status" value="1"/>
</dbReference>
<comment type="catalytic activity">
    <reaction evidence="12 14 15">
        <text>NAD(+) + (deoxyribonucleotide)n-3'-hydroxyl + 5'-phospho-(deoxyribonucleotide)m = (deoxyribonucleotide)n+m + AMP + beta-nicotinamide D-nucleotide.</text>
        <dbReference type="EC" id="6.5.1.2"/>
    </reaction>
</comment>
<dbReference type="Pfam" id="PF12826">
    <property type="entry name" value="HHH_2"/>
    <property type="match status" value="1"/>
</dbReference>
<feature type="domain" description="BRCT" evidence="16">
    <location>
        <begin position="597"/>
        <end position="687"/>
    </location>
</feature>
<dbReference type="Pfam" id="PF03119">
    <property type="entry name" value="DNA_ligase_ZBD"/>
    <property type="match status" value="1"/>
</dbReference>
<dbReference type="CDD" id="cd00114">
    <property type="entry name" value="LIGANc"/>
    <property type="match status" value="1"/>
</dbReference>
<feature type="binding site" evidence="14">
    <location>
        <position position="308"/>
    </location>
    <ligand>
        <name>NAD(+)</name>
        <dbReference type="ChEBI" id="CHEBI:57540"/>
    </ligand>
</feature>
<keyword evidence="7 14" id="KW-0227">DNA damage</keyword>
<dbReference type="InterPro" id="IPR013840">
    <property type="entry name" value="DNAligase_N"/>
</dbReference>
<feature type="binding site" evidence="14">
    <location>
        <begin position="81"/>
        <end position="82"/>
    </location>
    <ligand>
        <name>NAD(+)</name>
        <dbReference type="ChEBI" id="CHEBI:57540"/>
    </ligand>
</feature>
<keyword evidence="6 14" id="KW-0479">Metal-binding</keyword>
<proteinExistence type="inferred from homology"/>
<comment type="function">
    <text evidence="1 14">DNA ligase that catalyzes the formation of phosphodiester linkages between 5'-phosphoryl and 3'-hydroxyl groups in double-stranded DNA using NAD as a coenzyme and as the energy source for the reaction. It is essential for DNA replication and repair of damaged DNA.</text>
</comment>
<dbReference type="InterPro" id="IPR001679">
    <property type="entry name" value="DNA_ligase"/>
</dbReference>
<reference evidence="17 18" key="1">
    <citation type="submission" date="2016-08" db="EMBL/GenBank/DDBJ databases">
        <title>Identification and validation of antigenic proteins from Pajaroellobacter abortibovis using de-novo genome sequence assembly and reverse vaccinology.</title>
        <authorList>
            <person name="Welly B.T."/>
            <person name="Miller M.R."/>
            <person name="Stott J.L."/>
            <person name="Blanchard M.T."/>
            <person name="Islas-Trejo A.D."/>
            <person name="O'Rourke S.M."/>
            <person name="Young A.E."/>
            <person name="Medrano J.F."/>
            <person name="Van Eenennaam A.L."/>
        </authorList>
    </citation>
    <scope>NUCLEOTIDE SEQUENCE [LARGE SCALE GENOMIC DNA]</scope>
    <source>
        <strain evidence="17 18">BTF92-0548A/99-0131</strain>
    </source>
</reference>
<gene>
    <name evidence="14" type="primary">ligA</name>
    <name evidence="17" type="ORF">BCY86_00450</name>
</gene>
<feature type="binding site" evidence="14">
    <location>
        <position position="405"/>
    </location>
    <ligand>
        <name>Zn(2+)</name>
        <dbReference type="ChEBI" id="CHEBI:29105"/>
    </ligand>
</feature>
<feature type="binding site" evidence="14">
    <location>
        <position position="170"/>
    </location>
    <ligand>
        <name>NAD(+)</name>
        <dbReference type="ChEBI" id="CHEBI:57540"/>
    </ligand>
</feature>
<dbReference type="Gene3D" id="2.40.50.140">
    <property type="entry name" value="Nucleic acid-binding proteins"/>
    <property type="match status" value="1"/>
</dbReference>
<dbReference type="SMART" id="SM00292">
    <property type="entry name" value="BRCT"/>
    <property type="match status" value="1"/>
</dbReference>
<keyword evidence="4 14" id="KW-0436">Ligase</keyword>
<dbReference type="InterPro" id="IPR013839">
    <property type="entry name" value="DNAligase_adenylation"/>
</dbReference>
<dbReference type="InterPro" id="IPR001357">
    <property type="entry name" value="BRCT_dom"/>
</dbReference>
<dbReference type="PANTHER" id="PTHR23389:SF9">
    <property type="entry name" value="DNA LIGASE"/>
    <property type="match status" value="1"/>
</dbReference>
<dbReference type="PIRSF" id="PIRSF001604">
    <property type="entry name" value="LigA"/>
    <property type="match status" value="1"/>
</dbReference>
<protein>
    <recommendedName>
        <fullName evidence="3 14">DNA ligase</fullName>
        <ecNumber evidence="2 14">6.5.1.2</ecNumber>
    </recommendedName>
    <alternativeName>
        <fullName evidence="14">Polydeoxyribonucleotide synthase [NAD(+)]</fullName>
    </alternativeName>
</protein>
<feature type="binding site" evidence="14">
    <location>
        <position position="434"/>
    </location>
    <ligand>
        <name>Zn(2+)</name>
        <dbReference type="ChEBI" id="CHEBI:29105"/>
    </ligand>
</feature>
<dbReference type="PROSITE" id="PS01055">
    <property type="entry name" value="DNA_LIGASE_N1"/>
    <property type="match status" value="1"/>
</dbReference>
<keyword evidence="10 14" id="KW-0520">NAD</keyword>
<dbReference type="GO" id="GO:0003677">
    <property type="term" value="F:DNA binding"/>
    <property type="evidence" value="ECO:0007669"/>
    <property type="project" value="InterPro"/>
</dbReference>
<dbReference type="GO" id="GO:0046872">
    <property type="term" value="F:metal ion binding"/>
    <property type="evidence" value="ECO:0007669"/>
    <property type="project" value="UniProtKB-KW"/>
</dbReference>
<dbReference type="SUPFAM" id="SSF47781">
    <property type="entry name" value="RuvA domain 2-like"/>
    <property type="match status" value="1"/>
</dbReference>
<name>A0A1L6MUX4_9BACT</name>
<dbReference type="InterPro" id="IPR036420">
    <property type="entry name" value="BRCT_dom_sf"/>
</dbReference>
<dbReference type="SUPFAM" id="SSF50249">
    <property type="entry name" value="Nucleic acid-binding proteins"/>
    <property type="match status" value="1"/>
</dbReference>
<evidence type="ECO:0000256" key="9">
    <source>
        <dbReference type="ARBA" id="ARBA00022842"/>
    </source>
</evidence>
<dbReference type="Pfam" id="PF03120">
    <property type="entry name" value="OB_DNA_ligase"/>
    <property type="match status" value="1"/>
</dbReference>
<evidence type="ECO:0000256" key="2">
    <source>
        <dbReference type="ARBA" id="ARBA00012722"/>
    </source>
</evidence>
<evidence type="ECO:0000256" key="14">
    <source>
        <dbReference type="HAMAP-Rule" id="MF_01588"/>
    </source>
</evidence>
<dbReference type="Gene3D" id="3.30.470.30">
    <property type="entry name" value="DNA ligase/mRNA capping enzyme"/>
    <property type="match status" value="1"/>
</dbReference>
<dbReference type="OrthoDB" id="9759736at2"/>
<dbReference type="InterPro" id="IPR012340">
    <property type="entry name" value="NA-bd_OB-fold"/>
</dbReference>
<dbReference type="InterPro" id="IPR004149">
    <property type="entry name" value="Znf_DNAligase_C4"/>
</dbReference>
<keyword evidence="5 14" id="KW-0235">DNA replication</keyword>
<dbReference type="AlphaFoldDB" id="A0A1L6MUX4"/>
<evidence type="ECO:0000259" key="16">
    <source>
        <dbReference type="PROSITE" id="PS50172"/>
    </source>
</evidence>
<keyword evidence="8 14" id="KW-0862">Zinc</keyword>
<keyword evidence="14" id="KW-0464">Manganese</keyword>
<dbReference type="Gene3D" id="1.10.287.610">
    <property type="entry name" value="Helix hairpin bin"/>
    <property type="match status" value="1"/>
</dbReference>
<evidence type="ECO:0000256" key="4">
    <source>
        <dbReference type="ARBA" id="ARBA00022598"/>
    </source>
</evidence>
<dbReference type="FunFam" id="1.10.287.610:FF:000002">
    <property type="entry name" value="DNA ligase"/>
    <property type="match status" value="1"/>
</dbReference>
<comment type="cofactor">
    <cofactor evidence="14">
        <name>Mg(2+)</name>
        <dbReference type="ChEBI" id="CHEBI:18420"/>
    </cofactor>
    <cofactor evidence="14">
        <name>Mn(2+)</name>
        <dbReference type="ChEBI" id="CHEBI:29035"/>
    </cofactor>
</comment>
<feature type="binding site" evidence="14">
    <location>
        <position position="284"/>
    </location>
    <ligand>
        <name>NAD(+)</name>
        <dbReference type="ChEBI" id="CHEBI:57540"/>
    </ligand>
</feature>
<dbReference type="Pfam" id="PF00533">
    <property type="entry name" value="BRCT"/>
    <property type="match status" value="1"/>
</dbReference>
<dbReference type="GO" id="GO:0006281">
    <property type="term" value="P:DNA repair"/>
    <property type="evidence" value="ECO:0007669"/>
    <property type="project" value="UniProtKB-KW"/>
</dbReference>
<dbReference type="Pfam" id="PF22745">
    <property type="entry name" value="Nlig-Ia"/>
    <property type="match status" value="1"/>
</dbReference>
<evidence type="ECO:0000256" key="8">
    <source>
        <dbReference type="ARBA" id="ARBA00022833"/>
    </source>
</evidence>
<sequence length="687" mass="77188">MESPTIRHTQLVLEIQAHDYRYYVLDDPIISDFAYDQLFQELVDLEKAHPELCTSDSPTQRVSGVPRDSVIKVQHANPMYSLDNSYSEKEISEFLKRALNRIGGQHPLSFCIEPKLDGASIEVIYEKGCLVEASTRGDGLIGEEITANVRTIRGLPCRISYKGRLTLRGEVILLRKWFKATNGKRLEEGLEPFANARNAAAGSIRMLDAREVRSRPLRLLLYQCVDGPSLHSSHSESLKWLQHLGFPVHTHYVVSQAEDIFATVSSIQSRRDEYPFEIDGAVIKIDDYHQQSLLGHTSKFPRWAIAYKFQPERAYTLVQNIEVQVGRTGILTPVAVLSPVELAGTTVSRASLHNAAQITLLDIRIGDQVLIEKAGEVIPQVIKIEAHHRTGNEQRFQMPTYCPSCGTPVKARPRDEQRPEKGDEVAIRCPNRSCPAQIKARIHYFTRRFAMDIDHLGNALIEQLVDRKIVRDVTDLYSLTKEQLLPLDQMGEKSVQNILEAIEKSRSRPLGSLLCGLGIPMIGQVASHQLAVEVRTLDNLLTWKPEQLREHVSGIPGFGPKMVESVMQFMTDHAEHMLLKKLHQKGISTPQPIPQVAEQGPLVGLSICLTGILSRSRESIAKEIRSKGGEVHDTVKKTTSYLVTGEKIGKLKLEKAKKWGIHLLTEKELIDKMNIEMVPEDPITEAK</sequence>
<feature type="binding site" evidence="14">
    <location>
        <position position="429"/>
    </location>
    <ligand>
        <name>Zn(2+)</name>
        <dbReference type="ChEBI" id="CHEBI:29105"/>
    </ligand>
</feature>
<dbReference type="InterPro" id="IPR003583">
    <property type="entry name" value="Hlx-hairpin-Hlx_DNA-bd_motif"/>
</dbReference>
<evidence type="ECO:0000256" key="5">
    <source>
        <dbReference type="ARBA" id="ARBA00022705"/>
    </source>
</evidence>
<dbReference type="InterPro" id="IPR033136">
    <property type="entry name" value="DNA_ligase_CS"/>
</dbReference>
<evidence type="ECO:0000256" key="11">
    <source>
        <dbReference type="ARBA" id="ARBA00023204"/>
    </source>
</evidence>
<dbReference type="Gene3D" id="6.20.10.30">
    <property type="match status" value="1"/>
</dbReference>
<dbReference type="EMBL" id="CP016908">
    <property type="protein sequence ID" value="APR99313.1"/>
    <property type="molecule type" value="Genomic_DNA"/>
</dbReference>
<evidence type="ECO:0000313" key="18">
    <source>
        <dbReference type="Proteomes" id="UP000185544"/>
    </source>
</evidence>
<dbReference type="InterPro" id="IPR010994">
    <property type="entry name" value="RuvA_2-like"/>
</dbReference>
<dbReference type="Proteomes" id="UP000185544">
    <property type="component" value="Chromosome"/>
</dbReference>
<dbReference type="Gene3D" id="1.10.150.20">
    <property type="entry name" value="5' to 3' exonuclease, C-terminal subdomain"/>
    <property type="match status" value="2"/>
</dbReference>
<feature type="binding site" evidence="14">
    <location>
        <position position="113"/>
    </location>
    <ligand>
        <name>NAD(+)</name>
        <dbReference type="ChEBI" id="CHEBI:57540"/>
    </ligand>
</feature>
<feature type="binding site" evidence="14">
    <location>
        <position position="402"/>
    </location>
    <ligand>
        <name>Zn(2+)</name>
        <dbReference type="ChEBI" id="CHEBI:29105"/>
    </ligand>
</feature>
<dbReference type="PROSITE" id="PS50172">
    <property type="entry name" value="BRCT"/>
    <property type="match status" value="1"/>
</dbReference>
<evidence type="ECO:0000256" key="10">
    <source>
        <dbReference type="ARBA" id="ARBA00023027"/>
    </source>
</evidence>
<keyword evidence="18" id="KW-1185">Reference proteome</keyword>
<evidence type="ECO:0000256" key="1">
    <source>
        <dbReference type="ARBA" id="ARBA00004067"/>
    </source>
</evidence>
<dbReference type="FunFam" id="2.40.50.140:FF:000012">
    <property type="entry name" value="DNA ligase"/>
    <property type="match status" value="1"/>
</dbReference>
<feature type="binding site" evidence="14">
    <location>
        <position position="136"/>
    </location>
    <ligand>
        <name>NAD(+)</name>
        <dbReference type="ChEBI" id="CHEBI:57540"/>
    </ligand>
</feature>
<dbReference type="FunFam" id="1.10.150.20:FF:000007">
    <property type="entry name" value="DNA ligase"/>
    <property type="match status" value="1"/>
</dbReference>
<dbReference type="Gene3D" id="3.40.50.10190">
    <property type="entry name" value="BRCT domain"/>
    <property type="match status" value="1"/>
</dbReference>
<dbReference type="STRING" id="1882918.BCY86_00450"/>
<dbReference type="Pfam" id="PF01653">
    <property type="entry name" value="DNA_ligase_aden"/>
    <property type="match status" value="1"/>
</dbReference>
<feature type="binding site" evidence="14">
    <location>
        <begin position="32"/>
        <end position="36"/>
    </location>
    <ligand>
        <name>NAD(+)</name>
        <dbReference type="ChEBI" id="CHEBI:57540"/>
    </ligand>
</feature>
<feature type="active site" description="N6-AMP-lysine intermediate" evidence="14">
    <location>
        <position position="115"/>
    </location>
</feature>
<organism evidence="17 18">
    <name type="scientific">Pajaroellobacter abortibovis</name>
    <dbReference type="NCBI Taxonomy" id="1882918"/>
    <lineage>
        <taxon>Bacteria</taxon>
        <taxon>Pseudomonadati</taxon>
        <taxon>Myxococcota</taxon>
        <taxon>Polyangia</taxon>
        <taxon>Polyangiales</taxon>
        <taxon>Polyangiaceae</taxon>
    </lineage>
</organism>
<evidence type="ECO:0000256" key="7">
    <source>
        <dbReference type="ARBA" id="ARBA00022763"/>
    </source>
</evidence>
<dbReference type="SMART" id="SM00278">
    <property type="entry name" value="HhH1"/>
    <property type="match status" value="3"/>
</dbReference>
<dbReference type="InterPro" id="IPR041663">
    <property type="entry name" value="DisA/LigA_HHH"/>
</dbReference>
<evidence type="ECO:0000256" key="3">
    <source>
        <dbReference type="ARBA" id="ARBA00013308"/>
    </source>
</evidence>
<dbReference type="GO" id="GO:0006260">
    <property type="term" value="P:DNA replication"/>
    <property type="evidence" value="ECO:0007669"/>
    <property type="project" value="UniProtKB-KW"/>
</dbReference>
<dbReference type="InterPro" id="IPR004150">
    <property type="entry name" value="NAD_DNA_ligase_OB"/>
</dbReference>
<dbReference type="HAMAP" id="MF_01588">
    <property type="entry name" value="DNA_ligase_A"/>
    <property type="match status" value="1"/>
</dbReference>
<dbReference type="InterPro" id="IPR018239">
    <property type="entry name" value="DNA_ligase_AS"/>
</dbReference>
<evidence type="ECO:0000256" key="12">
    <source>
        <dbReference type="ARBA" id="ARBA00034005"/>
    </source>
</evidence>
<dbReference type="SUPFAM" id="SSF52113">
    <property type="entry name" value="BRCT domain"/>
    <property type="match status" value="1"/>
</dbReference>
<dbReference type="PANTHER" id="PTHR23389">
    <property type="entry name" value="CHROMOSOME TRANSMISSION FIDELITY FACTOR 18"/>
    <property type="match status" value="1"/>
</dbReference>
<dbReference type="NCBIfam" id="NF005932">
    <property type="entry name" value="PRK07956.1"/>
    <property type="match status" value="1"/>
</dbReference>
<evidence type="ECO:0000256" key="13">
    <source>
        <dbReference type="ARBA" id="ARBA00060881"/>
    </source>
</evidence>
<dbReference type="PROSITE" id="PS01056">
    <property type="entry name" value="DNA_LIGASE_N2"/>
    <property type="match status" value="1"/>
</dbReference>
<comment type="similarity">
    <text evidence="13 14">Belongs to the NAD-dependent DNA ligase family. LigA subfamily.</text>
</comment>
<dbReference type="RefSeq" id="WP_075275946.1">
    <property type="nucleotide sequence ID" value="NZ_CP016908.1"/>
</dbReference>